<sequence length="198" mass="21828">MPSLFVSDAKIGALGDRFPHGPRNLASSSGVGGEEESGKLDSRRLIPSTRDIMIPLREHSQRMKNVETGDITKEFIARYEGHPASDEDGRTSMDVIYGDEESHRKTVEVTDAKRGTWVKCGDVLVDADRRATKGCSGEIVVSGNEENVSFAAEIPRYSVSRVVPLNIFPDSSHRDGSIYSGTSGWKRDFHIVDCRESK</sequence>
<comment type="caution">
    <text evidence="2">The sequence shown here is derived from an EMBL/GenBank/DDBJ whole genome shotgun (WGS) entry which is preliminary data.</text>
</comment>
<feature type="region of interest" description="Disordered" evidence="1">
    <location>
        <begin position="16"/>
        <end position="41"/>
    </location>
</feature>
<organism evidence="2 3">
    <name type="scientific">Panicum miliaceum</name>
    <name type="common">Proso millet</name>
    <name type="synonym">Broomcorn millet</name>
    <dbReference type="NCBI Taxonomy" id="4540"/>
    <lineage>
        <taxon>Eukaryota</taxon>
        <taxon>Viridiplantae</taxon>
        <taxon>Streptophyta</taxon>
        <taxon>Embryophyta</taxon>
        <taxon>Tracheophyta</taxon>
        <taxon>Spermatophyta</taxon>
        <taxon>Magnoliopsida</taxon>
        <taxon>Liliopsida</taxon>
        <taxon>Poales</taxon>
        <taxon>Poaceae</taxon>
        <taxon>PACMAD clade</taxon>
        <taxon>Panicoideae</taxon>
        <taxon>Panicodae</taxon>
        <taxon>Paniceae</taxon>
        <taxon>Panicinae</taxon>
        <taxon>Panicum</taxon>
        <taxon>Panicum sect. Panicum</taxon>
    </lineage>
</organism>
<protein>
    <submittedName>
        <fullName evidence="2">Uncharacterized protein</fullName>
    </submittedName>
</protein>
<evidence type="ECO:0000313" key="3">
    <source>
        <dbReference type="Proteomes" id="UP000275267"/>
    </source>
</evidence>
<dbReference type="EMBL" id="PQIB02000012">
    <property type="protein sequence ID" value="RLM78288.1"/>
    <property type="molecule type" value="Genomic_DNA"/>
</dbReference>
<gene>
    <name evidence="2" type="ORF">C2845_PM12G03120</name>
</gene>
<dbReference type="AlphaFoldDB" id="A0A3L6QC39"/>
<evidence type="ECO:0000256" key="1">
    <source>
        <dbReference type="SAM" id="MobiDB-lite"/>
    </source>
</evidence>
<reference evidence="3" key="1">
    <citation type="journal article" date="2019" name="Nat. Commun.">
        <title>The genome of broomcorn millet.</title>
        <authorList>
            <person name="Zou C."/>
            <person name="Miki D."/>
            <person name="Li D."/>
            <person name="Tang Q."/>
            <person name="Xiao L."/>
            <person name="Rajput S."/>
            <person name="Deng P."/>
            <person name="Jia W."/>
            <person name="Huang R."/>
            <person name="Zhang M."/>
            <person name="Sun Y."/>
            <person name="Hu J."/>
            <person name="Fu X."/>
            <person name="Schnable P.S."/>
            <person name="Li F."/>
            <person name="Zhang H."/>
            <person name="Feng B."/>
            <person name="Zhu X."/>
            <person name="Liu R."/>
            <person name="Schnable J.C."/>
            <person name="Zhu J.-K."/>
            <person name="Zhang H."/>
        </authorList>
    </citation>
    <scope>NUCLEOTIDE SEQUENCE [LARGE SCALE GENOMIC DNA]</scope>
</reference>
<name>A0A3L6QC39_PANMI</name>
<dbReference type="Proteomes" id="UP000275267">
    <property type="component" value="Unassembled WGS sequence"/>
</dbReference>
<dbReference type="STRING" id="4540.A0A3L6QC39"/>
<keyword evidence="3" id="KW-1185">Reference proteome</keyword>
<accession>A0A3L6QC39</accession>
<proteinExistence type="predicted"/>
<evidence type="ECO:0000313" key="2">
    <source>
        <dbReference type="EMBL" id="RLM78288.1"/>
    </source>
</evidence>